<name>A0A5S4GMR6_9ACTN</name>
<dbReference type="AlphaFoldDB" id="A0A5S4GMR6"/>
<dbReference type="RefSeq" id="WP_138639092.1">
    <property type="nucleotide sequence ID" value="NZ_JASWDG010000047.1"/>
</dbReference>
<evidence type="ECO:0000313" key="1">
    <source>
        <dbReference type="EMBL" id="TMR34099.1"/>
    </source>
</evidence>
<organism evidence="1 2">
    <name type="scientific">Actinomadura geliboluensis</name>
    <dbReference type="NCBI Taxonomy" id="882440"/>
    <lineage>
        <taxon>Bacteria</taxon>
        <taxon>Bacillati</taxon>
        <taxon>Actinomycetota</taxon>
        <taxon>Actinomycetes</taxon>
        <taxon>Streptosporangiales</taxon>
        <taxon>Thermomonosporaceae</taxon>
        <taxon>Actinomadura</taxon>
    </lineage>
</organism>
<gene>
    <name evidence="1" type="ORF">ETD96_25895</name>
</gene>
<dbReference type="Proteomes" id="UP000305238">
    <property type="component" value="Unassembled WGS sequence"/>
</dbReference>
<dbReference type="EMBL" id="VCKZ01000213">
    <property type="protein sequence ID" value="TMR34099.1"/>
    <property type="molecule type" value="Genomic_DNA"/>
</dbReference>
<evidence type="ECO:0000313" key="2">
    <source>
        <dbReference type="Proteomes" id="UP000305238"/>
    </source>
</evidence>
<accession>A0A5S4GMR6</accession>
<keyword evidence="2" id="KW-1185">Reference proteome</keyword>
<dbReference type="InterPro" id="IPR007344">
    <property type="entry name" value="GrpB/CoaE"/>
</dbReference>
<protein>
    <submittedName>
        <fullName evidence="1">GrpB family protein</fullName>
    </submittedName>
</protein>
<reference evidence="1 2" key="1">
    <citation type="submission" date="2019-05" db="EMBL/GenBank/DDBJ databases">
        <title>Draft genome sequence of Actinomadura geliboluensis A8036.</title>
        <authorList>
            <person name="Saricaoglu S."/>
            <person name="Isik K."/>
        </authorList>
    </citation>
    <scope>NUCLEOTIDE SEQUENCE [LARGE SCALE GENOMIC DNA]</scope>
    <source>
        <strain evidence="1 2">A8036</strain>
    </source>
</reference>
<dbReference type="Pfam" id="PF04229">
    <property type="entry name" value="GrpB"/>
    <property type="match status" value="2"/>
</dbReference>
<proteinExistence type="predicted"/>
<dbReference type="PANTHER" id="PTHR34822">
    <property type="entry name" value="GRPB DOMAIN PROTEIN (AFU_ORTHOLOGUE AFUA_1G01530)"/>
    <property type="match status" value="1"/>
</dbReference>
<dbReference type="SUPFAM" id="SSF81301">
    <property type="entry name" value="Nucleotidyltransferase"/>
    <property type="match status" value="2"/>
</dbReference>
<sequence length="206" mass="23536">MPEIILEPYNPQWKADFLEVGSALRAALEPVLGDRLTGVHHIGSTSVPGIAAKPIIDVQVSVRDLRPWTRADLVAPDEPVERPSREHIGESEALIDAVESTGLRWLGDWCIDYRKWLFNRRGDLSVNCHVRREGCVSQQQALLFRDYLRVNNAARRRYEDVKRKLAARDWEFVDDYADAKGDCVWAILREADRWSQSGWRPSATDA</sequence>
<dbReference type="OrthoDB" id="9799092at2"/>
<dbReference type="PANTHER" id="PTHR34822:SF1">
    <property type="entry name" value="GRPB FAMILY PROTEIN"/>
    <property type="match status" value="1"/>
</dbReference>
<comment type="caution">
    <text evidence="1">The sequence shown here is derived from an EMBL/GenBank/DDBJ whole genome shotgun (WGS) entry which is preliminary data.</text>
</comment>
<dbReference type="Gene3D" id="3.30.460.10">
    <property type="entry name" value="Beta Polymerase, domain 2"/>
    <property type="match status" value="1"/>
</dbReference>
<dbReference type="InterPro" id="IPR043519">
    <property type="entry name" value="NT_sf"/>
</dbReference>